<dbReference type="AlphaFoldDB" id="A0A0B1SQZ4"/>
<sequence length="164" mass="18528">MSRCKKRVKGEIPKEYSLCLSQFDHVLTKTLKCAYEEVGTGCTNSGGNVLTKRNFTLFEEIFLNDFEEIADKVGVYQQFVSKSAENMSRCMLSCFYPAENICTRSLKCGLFMPSELRLMDNLTKCALKSDVSKGIMMEIATCLRSVTKRAAEEEESGDDKEYSD</sequence>
<gene>
    <name evidence="1" type="ORF">OESDEN_14664</name>
</gene>
<evidence type="ECO:0000313" key="2">
    <source>
        <dbReference type="Proteomes" id="UP000053660"/>
    </source>
</evidence>
<proteinExistence type="predicted"/>
<evidence type="ECO:0000313" key="1">
    <source>
        <dbReference type="EMBL" id="KHJ85605.1"/>
    </source>
</evidence>
<organism evidence="1 2">
    <name type="scientific">Oesophagostomum dentatum</name>
    <name type="common">Nodular worm</name>
    <dbReference type="NCBI Taxonomy" id="61180"/>
    <lineage>
        <taxon>Eukaryota</taxon>
        <taxon>Metazoa</taxon>
        <taxon>Ecdysozoa</taxon>
        <taxon>Nematoda</taxon>
        <taxon>Chromadorea</taxon>
        <taxon>Rhabditida</taxon>
        <taxon>Rhabditina</taxon>
        <taxon>Rhabditomorpha</taxon>
        <taxon>Strongyloidea</taxon>
        <taxon>Strongylidae</taxon>
        <taxon>Oesophagostomum</taxon>
    </lineage>
</organism>
<name>A0A0B1SQZ4_OESDE</name>
<dbReference type="PANTHER" id="PTHR34401">
    <property type="entry name" value="PROTEIN CBG12388-RELATED"/>
    <property type="match status" value="1"/>
</dbReference>
<protein>
    <submittedName>
        <fullName evidence="1">Uncharacterized protein</fullName>
    </submittedName>
</protein>
<dbReference type="PANTHER" id="PTHR34401:SF3">
    <property type="entry name" value="DB DOMAIN-CONTAINING PROTEIN"/>
    <property type="match status" value="1"/>
</dbReference>
<dbReference type="Proteomes" id="UP000053660">
    <property type="component" value="Unassembled WGS sequence"/>
</dbReference>
<keyword evidence="2" id="KW-1185">Reference proteome</keyword>
<dbReference type="EMBL" id="KN563257">
    <property type="protein sequence ID" value="KHJ85605.1"/>
    <property type="molecule type" value="Genomic_DNA"/>
</dbReference>
<reference evidence="1 2" key="1">
    <citation type="submission" date="2014-03" db="EMBL/GenBank/DDBJ databases">
        <title>Draft genome of the hookworm Oesophagostomum dentatum.</title>
        <authorList>
            <person name="Mitreva M."/>
        </authorList>
    </citation>
    <scope>NUCLEOTIDE SEQUENCE [LARGE SCALE GENOMIC DNA]</scope>
    <source>
        <strain evidence="1 2">OD-Hann</strain>
    </source>
</reference>
<accession>A0A0B1SQZ4</accession>
<dbReference type="OrthoDB" id="5790695at2759"/>